<feature type="signal peptide" evidence="2">
    <location>
        <begin position="1"/>
        <end position="31"/>
    </location>
</feature>
<evidence type="ECO:0000313" key="3">
    <source>
        <dbReference type="EMBL" id="SUE32559.1"/>
    </source>
</evidence>
<sequence>MNFTRMVCTSTLAAGVGVAGLLGVGLGAANAEPGQQCNAPNAPACQPQNNGPQGNNWQNRGIDQGRQDHQPFTYNGHQVQPLPAGNGDGWGFWFLGQWIRL</sequence>
<proteinExistence type="predicted"/>
<feature type="compositionally biased region" description="Low complexity" evidence="1">
    <location>
        <begin position="35"/>
        <end position="59"/>
    </location>
</feature>
<accession>A0A379MP98</accession>
<evidence type="ECO:0008006" key="5">
    <source>
        <dbReference type="Google" id="ProtNLM"/>
    </source>
</evidence>
<dbReference type="Proteomes" id="UP000254291">
    <property type="component" value="Unassembled WGS sequence"/>
</dbReference>
<gene>
    <name evidence="3" type="ORF">NCTC10742_05922</name>
</gene>
<feature type="region of interest" description="Disordered" evidence="1">
    <location>
        <begin position="32"/>
        <end position="80"/>
    </location>
</feature>
<evidence type="ECO:0000256" key="2">
    <source>
        <dbReference type="SAM" id="SignalP"/>
    </source>
</evidence>
<feature type="chain" id="PRO_5016698958" description="Secreted protein" evidence="2">
    <location>
        <begin position="32"/>
        <end position="101"/>
    </location>
</feature>
<name>A0A379MP98_9MYCO</name>
<reference evidence="3 4" key="1">
    <citation type="submission" date="2018-06" db="EMBL/GenBank/DDBJ databases">
        <authorList>
            <consortium name="Pathogen Informatics"/>
            <person name="Doyle S."/>
        </authorList>
    </citation>
    <scope>NUCLEOTIDE SEQUENCE [LARGE SCALE GENOMIC DNA]</scope>
    <source>
        <strain evidence="3 4">NCTC10742</strain>
    </source>
</reference>
<evidence type="ECO:0000256" key="1">
    <source>
        <dbReference type="SAM" id="MobiDB-lite"/>
    </source>
</evidence>
<protein>
    <recommendedName>
        <fullName evidence="5">Secreted protein</fullName>
    </recommendedName>
</protein>
<keyword evidence="2" id="KW-0732">Signal</keyword>
<organism evidence="3 4">
    <name type="scientific">Mycolicibacterium gilvum</name>
    <dbReference type="NCBI Taxonomy" id="1804"/>
    <lineage>
        <taxon>Bacteria</taxon>
        <taxon>Bacillati</taxon>
        <taxon>Actinomycetota</taxon>
        <taxon>Actinomycetes</taxon>
        <taxon>Mycobacteriales</taxon>
        <taxon>Mycobacteriaceae</taxon>
        <taxon>Mycolicibacterium</taxon>
    </lineage>
</organism>
<dbReference type="AlphaFoldDB" id="A0A379MP98"/>
<evidence type="ECO:0000313" key="4">
    <source>
        <dbReference type="Proteomes" id="UP000254291"/>
    </source>
</evidence>
<dbReference type="EMBL" id="UGQM01000004">
    <property type="protein sequence ID" value="SUE32559.1"/>
    <property type="molecule type" value="Genomic_DNA"/>
</dbReference>